<organism evidence="1 2">
    <name type="scientific">Patella caerulea</name>
    <name type="common">Rayed Mediterranean limpet</name>
    <dbReference type="NCBI Taxonomy" id="87958"/>
    <lineage>
        <taxon>Eukaryota</taxon>
        <taxon>Metazoa</taxon>
        <taxon>Spiralia</taxon>
        <taxon>Lophotrochozoa</taxon>
        <taxon>Mollusca</taxon>
        <taxon>Gastropoda</taxon>
        <taxon>Patellogastropoda</taxon>
        <taxon>Patelloidea</taxon>
        <taxon>Patellidae</taxon>
        <taxon>Patella</taxon>
    </lineage>
</organism>
<dbReference type="Proteomes" id="UP001347796">
    <property type="component" value="Unassembled WGS sequence"/>
</dbReference>
<dbReference type="EMBL" id="JAZGQO010000015">
    <property type="protein sequence ID" value="KAK6169851.1"/>
    <property type="molecule type" value="Genomic_DNA"/>
</dbReference>
<gene>
    <name evidence="1" type="ORF">SNE40_020826</name>
</gene>
<sequence>MRNRDKVFNSEDCDISDKIDTKYSQLSSDMYYDSSSEDEYVVIVDGAADNLHERTLNPSTSDSNTHETLNVVKMTSV</sequence>
<evidence type="ECO:0000313" key="2">
    <source>
        <dbReference type="Proteomes" id="UP001347796"/>
    </source>
</evidence>
<dbReference type="AlphaFoldDB" id="A0AAN8J5Z2"/>
<reference evidence="1 2" key="1">
    <citation type="submission" date="2024-01" db="EMBL/GenBank/DDBJ databases">
        <title>The genome of the rayed Mediterranean limpet Patella caerulea (Linnaeus, 1758).</title>
        <authorList>
            <person name="Anh-Thu Weber A."/>
            <person name="Halstead-Nussloch G."/>
        </authorList>
    </citation>
    <scope>NUCLEOTIDE SEQUENCE [LARGE SCALE GENOMIC DNA]</scope>
    <source>
        <strain evidence="1">AATW-2023a</strain>
        <tissue evidence="1">Whole specimen</tissue>
    </source>
</reference>
<comment type="caution">
    <text evidence="1">The sequence shown here is derived from an EMBL/GenBank/DDBJ whole genome shotgun (WGS) entry which is preliminary data.</text>
</comment>
<accession>A0AAN8J5Z2</accession>
<keyword evidence="2" id="KW-1185">Reference proteome</keyword>
<protein>
    <submittedName>
        <fullName evidence="1">Uncharacterized protein</fullName>
    </submittedName>
</protein>
<proteinExistence type="predicted"/>
<name>A0AAN8J5Z2_PATCE</name>
<evidence type="ECO:0000313" key="1">
    <source>
        <dbReference type="EMBL" id="KAK6169851.1"/>
    </source>
</evidence>